<keyword evidence="8" id="KW-0028">Amino-acid biosynthesis</keyword>
<evidence type="ECO:0000256" key="3">
    <source>
        <dbReference type="ARBA" id="ARBA00012737"/>
    </source>
</evidence>
<dbReference type="InterPro" id="IPR014729">
    <property type="entry name" value="Rossmann-like_a/b/a_fold"/>
</dbReference>
<evidence type="ECO:0000259" key="11">
    <source>
        <dbReference type="PROSITE" id="PS51278"/>
    </source>
</evidence>
<dbReference type="Gene3D" id="3.40.50.620">
    <property type="entry name" value="HUPs"/>
    <property type="match status" value="1"/>
</dbReference>
<dbReference type="PIRSF" id="PIRSF001589">
    <property type="entry name" value="Asn_synthetase_glu-h"/>
    <property type="match status" value="1"/>
</dbReference>
<dbReference type="SUPFAM" id="SSF52402">
    <property type="entry name" value="Adenine nucleotide alpha hydrolases-like"/>
    <property type="match status" value="1"/>
</dbReference>
<keyword evidence="5 9" id="KW-0067">ATP-binding</keyword>
<dbReference type="SUPFAM" id="SSF56235">
    <property type="entry name" value="N-terminal nucleophile aminohydrolases (Ntn hydrolases)"/>
    <property type="match status" value="1"/>
</dbReference>
<dbReference type="Gene3D" id="3.60.20.10">
    <property type="entry name" value="Glutamine Phosphoribosylpyrophosphate, subunit 1, domain 1"/>
    <property type="match status" value="1"/>
</dbReference>
<dbReference type="InterPro" id="IPR051786">
    <property type="entry name" value="ASN_synthetase/amidase"/>
</dbReference>
<dbReference type="Proteomes" id="UP000252893">
    <property type="component" value="Unassembled WGS sequence"/>
</dbReference>
<dbReference type="InterPro" id="IPR006426">
    <property type="entry name" value="Asn_synth_AEB"/>
</dbReference>
<name>A0A366DZU5_9HYPH</name>
<evidence type="ECO:0000313" key="13">
    <source>
        <dbReference type="Proteomes" id="UP000252893"/>
    </source>
</evidence>
<dbReference type="EC" id="6.3.5.4" evidence="3"/>
<keyword evidence="4 9" id="KW-0547">Nucleotide-binding</keyword>
<feature type="binding site" evidence="9">
    <location>
        <position position="318"/>
    </location>
    <ligand>
        <name>ATP</name>
        <dbReference type="ChEBI" id="CHEBI:30616"/>
    </ligand>
</feature>
<comment type="similarity">
    <text evidence="2">Belongs to the asparagine synthetase family.</text>
</comment>
<dbReference type="EMBL" id="QNRH01000003">
    <property type="protein sequence ID" value="RBO95567.1"/>
    <property type="molecule type" value="Genomic_DNA"/>
</dbReference>
<evidence type="ECO:0000256" key="1">
    <source>
        <dbReference type="ARBA" id="ARBA00005187"/>
    </source>
</evidence>
<evidence type="ECO:0000256" key="10">
    <source>
        <dbReference type="PIRSR" id="PIRSR001589-3"/>
    </source>
</evidence>
<dbReference type="GO" id="GO:0004066">
    <property type="term" value="F:asparagine synthase (glutamine-hydrolyzing) activity"/>
    <property type="evidence" value="ECO:0007669"/>
    <property type="project" value="UniProtKB-EC"/>
</dbReference>
<dbReference type="PANTHER" id="PTHR43284:SF1">
    <property type="entry name" value="ASPARAGINE SYNTHETASE"/>
    <property type="match status" value="1"/>
</dbReference>
<proteinExistence type="inferred from homology"/>
<evidence type="ECO:0000256" key="9">
    <source>
        <dbReference type="PIRSR" id="PIRSR001589-2"/>
    </source>
</evidence>
<evidence type="ECO:0000256" key="6">
    <source>
        <dbReference type="ARBA" id="ARBA00022962"/>
    </source>
</evidence>
<evidence type="ECO:0000313" key="12">
    <source>
        <dbReference type="EMBL" id="RBO95567.1"/>
    </source>
</evidence>
<dbReference type="InterPro" id="IPR029055">
    <property type="entry name" value="Ntn_hydrolases_N"/>
</dbReference>
<keyword evidence="6 8" id="KW-0315">Glutamine amidotransferase</keyword>
<accession>A0A366DZU5</accession>
<feature type="site" description="Important for beta-aspartyl-AMP intermediate formation" evidence="10">
    <location>
        <position position="394"/>
    </location>
</feature>
<dbReference type="InterPro" id="IPR001962">
    <property type="entry name" value="Asn_synthase"/>
</dbReference>
<dbReference type="CDD" id="cd01991">
    <property type="entry name" value="Asn_synthase_B_C"/>
    <property type="match status" value="1"/>
</dbReference>
<dbReference type="AlphaFoldDB" id="A0A366DZU5"/>
<dbReference type="GO" id="GO:0005524">
    <property type="term" value="F:ATP binding"/>
    <property type="evidence" value="ECO:0007669"/>
    <property type="project" value="UniProtKB-KW"/>
</dbReference>
<comment type="catalytic activity">
    <reaction evidence="7">
        <text>L-aspartate + L-glutamine + ATP + H2O = L-asparagine + L-glutamate + AMP + diphosphate + H(+)</text>
        <dbReference type="Rhea" id="RHEA:12228"/>
        <dbReference type="ChEBI" id="CHEBI:15377"/>
        <dbReference type="ChEBI" id="CHEBI:15378"/>
        <dbReference type="ChEBI" id="CHEBI:29985"/>
        <dbReference type="ChEBI" id="CHEBI:29991"/>
        <dbReference type="ChEBI" id="CHEBI:30616"/>
        <dbReference type="ChEBI" id="CHEBI:33019"/>
        <dbReference type="ChEBI" id="CHEBI:58048"/>
        <dbReference type="ChEBI" id="CHEBI:58359"/>
        <dbReference type="ChEBI" id="CHEBI:456215"/>
        <dbReference type="EC" id="6.3.5.4"/>
    </reaction>
</comment>
<comment type="caution">
    <text evidence="12">The sequence shown here is derived from an EMBL/GenBank/DDBJ whole genome shotgun (WGS) entry which is preliminary data.</text>
</comment>
<evidence type="ECO:0000256" key="5">
    <source>
        <dbReference type="ARBA" id="ARBA00022840"/>
    </source>
</evidence>
<comment type="pathway">
    <text evidence="1">Amino-acid biosynthesis; L-asparagine biosynthesis; L-asparagine from L-aspartate (L-Gln route): step 1/1.</text>
</comment>
<evidence type="ECO:0000256" key="4">
    <source>
        <dbReference type="ARBA" id="ARBA00022741"/>
    </source>
</evidence>
<reference evidence="12 13" key="1">
    <citation type="submission" date="2018-06" db="EMBL/GenBank/DDBJ databases">
        <title>Genomic Encyclopedia of Type Strains, Phase IV (KMG-IV): sequencing the most valuable type-strain genomes for metagenomic binning, comparative biology and taxonomic classification.</title>
        <authorList>
            <person name="Goeker M."/>
        </authorList>
    </citation>
    <scope>NUCLEOTIDE SEQUENCE [LARGE SCALE GENOMIC DNA]</scope>
    <source>
        <strain evidence="12 13">DSM 25619</strain>
    </source>
</reference>
<dbReference type="InterPro" id="IPR017932">
    <property type="entry name" value="GATase_2_dom"/>
</dbReference>
<feature type="active site" description="For GATase activity" evidence="8">
    <location>
        <position position="30"/>
    </location>
</feature>
<feature type="domain" description="Glutamine amidotransferase type-2" evidence="11">
    <location>
        <begin position="30"/>
        <end position="240"/>
    </location>
</feature>
<evidence type="ECO:0000256" key="8">
    <source>
        <dbReference type="PIRSR" id="PIRSR001589-1"/>
    </source>
</evidence>
<dbReference type="PANTHER" id="PTHR43284">
    <property type="entry name" value="ASPARAGINE SYNTHETASE (GLUTAMINE-HYDROLYZING)"/>
    <property type="match status" value="1"/>
</dbReference>
<dbReference type="InterPro" id="IPR033738">
    <property type="entry name" value="AsnB_N"/>
</dbReference>
<dbReference type="PROSITE" id="PS51278">
    <property type="entry name" value="GATASE_TYPE_2"/>
    <property type="match status" value="1"/>
</dbReference>
<dbReference type="GO" id="GO:0006529">
    <property type="term" value="P:asparagine biosynthetic process"/>
    <property type="evidence" value="ECO:0007669"/>
    <property type="project" value="UniProtKB-KW"/>
</dbReference>
<sequence>MSGGVFLASTDCDFFGLFSSSVAGEGVAVCGLAGYVGRITDQAPDVLLRQMTDMIAHRGPDEEGAVVLQGAGLGHKRLSIVGISDGQQPMHSHDRQHSLVFNGQIFNHAELRRDLEAQGARFRTHSDTEVILQLYARYGTDCLRHMNGDFAFALWDAQQQRMFIARDRLGVRPLFYTHVDDVLYFASEIKALLRVPAVQAELDPLALDQIFTLWAPVAPRTAFRNISELEPAHMMICDANGIRISRYWELDYPDRHDAMITNADAAAEELEALLQDATGLRLQADVPVGTYLSGGLDSSLIAAFAQPLAKGALHSFSVGFADADYDESRYQQMVAQALHTQHHSISIADDDIATIFPDVIAAAEAPLVRTAPAPLYRLAQLVRDSGMKAVLTGEGADEVFAGYDIFREAKVRRFCARQPQSQIRPQLFRRLYPYLPGLQAQTPETLAAFFGVHGNDLADPLYSHRPRMKATGAAKLFFSADLKREIGDYDVGEELAAKLPERFGHWHELHQAQYLECRFLLPSYILSSQGDRMAMAHGVETRFPFLDYRLSEFAAKLHPSLKLHGLTEKYLLRRVAKTRIPAEVLQRQKQPYRAPDSQSFTGKGEKDYVRELMGESRIQESGYFNAKAVSKLYEKNKGQGLSGFRDNTAYIGILSTQLWLQKFTNFFK</sequence>
<evidence type="ECO:0000256" key="7">
    <source>
        <dbReference type="ARBA" id="ARBA00048741"/>
    </source>
</evidence>
<keyword evidence="8" id="KW-0061">Asparagine biosynthesis</keyword>
<gene>
    <name evidence="12" type="ORF">DFR47_103130</name>
</gene>
<dbReference type="CDD" id="cd00712">
    <property type="entry name" value="AsnB"/>
    <property type="match status" value="1"/>
</dbReference>
<protein>
    <recommendedName>
        <fullName evidence="3">asparagine synthase (glutamine-hydrolyzing)</fullName>
        <ecNumber evidence="3">6.3.5.4</ecNumber>
    </recommendedName>
</protein>
<feature type="binding site" evidence="9">
    <location>
        <position position="127"/>
    </location>
    <ligand>
        <name>L-glutamine</name>
        <dbReference type="ChEBI" id="CHEBI:58359"/>
    </ligand>
</feature>
<dbReference type="Pfam" id="PF13537">
    <property type="entry name" value="GATase_7"/>
    <property type="match status" value="1"/>
</dbReference>
<dbReference type="NCBIfam" id="TIGR01536">
    <property type="entry name" value="asn_synth_AEB"/>
    <property type="match status" value="1"/>
</dbReference>
<dbReference type="GO" id="GO:0005829">
    <property type="term" value="C:cytosol"/>
    <property type="evidence" value="ECO:0007669"/>
    <property type="project" value="TreeGrafter"/>
</dbReference>
<evidence type="ECO:0000256" key="2">
    <source>
        <dbReference type="ARBA" id="ARBA00005752"/>
    </source>
</evidence>
<dbReference type="Pfam" id="PF00733">
    <property type="entry name" value="Asn_synthase"/>
    <property type="match status" value="1"/>
</dbReference>
<keyword evidence="13" id="KW-1185">Reference proteome</keyword>
<organism evidence="12 13">
    <name type="scientific">Pseudochrobactrum asaccharolyticum</name>
    <dbReference type="NCBI Taxonomy" id="354351"/>
    <lineage>
        <taxon>Bacteria</taxon>
        <taxon>Pseudomonadati</taxon>
        <taxon>Pseudomonadota</taxon>
        <taxon>Alphaproteobacteria</taxon>
        <taxon>Hyphomicrobiales</taxon>
        <taxon>Brucellaceae</taxon>
        <taxon>Pseudochrobactrum</taxon>
    </lineage>
</organism>